<dbReference type="EMBL" id="JAENJH010000007">
    <property type="protein sequence ID" value="MBK1787501.1"/>
    <property type="molecule type" value="Genomic_DNA"/>
</dbReference>
<feature type="transmembrane region" description="Helical" evidence="1">
    <location>
        <begin position="86"/>
        <end position="110"/>
    </location>
</feature>
<reference evidence="2" key="1">
    <citation type="submission" date="2020-12" db="EMBL/GenBank/DDBJ databases">
        <title>Prauserella sp. ASG 168, a novel actinomycete isolated from cave rock.</title>
        <authorList>
            <person name="Suriyachadkun C."/>
        </authorList>
    </citation>
    <scope>NUCLEOTIDE SEQUENCE</scope>
    <source>
        <strain evidence="2">ASG 168</strain>
    </source>
</reference>
<proteinExistence type="predicted"/>
<evidence type="ECO:0000313" key="3">
    <source>
        <dbReference type="Proteomes" id="UP000635245"/>
    </source>
</evidence>
<sequence>MTAVGIPGPPLPRTGSTREHVERALGPKIAKRLDTFEDGTYFISAGSWARLLSWFVDIVVYLVLVAVGLVALVVASPDASGETIGLTVLGLLVVVPPLYGVFFGNGRVLAAMLTGTRLVRLKDGSRIGLTAWWAMLVRTILFPLLIAVVALGSAVGVAGSLRRISIDEDATRQLQRLGVPTGLHTA</sequence>
<keyword evidence="3" id="KW-1185">Reference proteome</keyword>
<gene>
    <name evidence="2" type="ORF">JHE00_24515</name>
</gene>
<dbReference type="AlphaFoldDB" id="A0A934QW62"/>
<comment type="caution">
    <text evidence="2">The sequence shown here is derived from an EMBL/GenBank/DDBJ whole genome shotgun (WGS) entry which is preliminary data.</text>
</comment>
<evidence type="ECO:0000313" key="2">
    <source>
        <dbReference type="EMBL" id="MBK1787501.1"/>
    </source>
</evidence>
<dbReference type="Proteomes" id="UP000635245">
    <property type="component" value="Unassembled WGS sequence"/>
</dbReference>
<feature type="transmembrane region" description="Helical" evidence="1">
    <location>
        <begin position="130"/>
        <end position="155"/>
    </location>
</feature>
<dbReference type="RefSeq" id="WP_200322190.1">
    <property type="nucleotide sequence ID" value="NZ_JAENJH010000007.1"/>
</dbReference>
<accession>A0A934QW62</accession>
<organism evidence="2 3">
    <name type="scientific">Prauserella cavernicola</name>
    <dbReference type="NCBI Taxonomy" id="2800127"/>
    <lineage>
        <taxon>Bacteria</taxon>
        <taxon>Bacillati</taxon>
        <taxon>Actinomycetota</taxon>
        <taxon>Actinomycetes</taxon>
        <taxon>Pseudonocardiales</taxon>
        <taxon>Pseudonocardiaceae</taxon>
        <taxon>Prauserella</taxon>
    </lineage>
</organism>
<protein>
    <submittedName>
        <fullName evidence="2">RDD family protein</fullName>
    </submittedName>
</protein>
<name>A0A934QW62_9PSEU</name>
<evidence type="ECO:0000256" key="1">
    <source>
        <dbReference type="SAM" id="Phobius"/>
    </source>
</evidence>
<keyword evidence="1" id="KW-0472">Membrane</keyword>
<feature type="transmembrane region" description="Helical" evidence="1">
    <location>
        <begin position="51"/>
        <end position="74"/>
    </location>
</feature>
<keyword evidence="1" id="KW-1133">Transmembrane helix</keyword>
<keyword evidence="1" id="KW-0812">Transmembrane</keyword>